<evidence type="ECO:0000313" key="1">
    <source>
        <dbReference type="EMBL" id="GCE38181.1"/>
    </source>
</evidence>
<evidence type="ECO:0000313" key="2">
    <source>
        <dbReference type="Proteomes" id="UP000287519"/>
    </source>
</evidence>
<name>A0A402C3L4_RHOWR</name>
<dbReference type="EMBL" id="BHYM01000017">
    <property type="protein sequence ID" value="GCE38181.1"/>
    <property type="molecule type" value="Genomic_DNA"/>
</dbReference>
<sequence>MVAYLLPAAGLFAEVGFGQVWQRLIAGLDAQARRLISPALLRARVDLLCGPAAGV</sequence>
<comment type="caution">
    <text evidence="1">The sequence shown here is derived from an EMBL/GenBank/DDBJ whole genome shotgun (WGS) entry which is preliminary data.</text>
</comment>
<accession>A0A402C3L4</accession>
<gene>
    <name evidence="1" type="ORF">Rhow_001220</name>
</gene>
<dbReference type="AlphaFoldDB" id="A0A402C3L4"/>
<dbReference type="Proteomes" id="UP000287519">
    <property type="component" value="Unassembled WGS sequence"/>
</dbReference>
<reference evidence="1 2" key="1">
    <citation type="submission" date="2018-11" db="EMBL/GenBank/DDBJ databases">
        <title>Microbial catabolism of amino acid.</title>
        <authorList>
            <person name="Hibi M."/>
            <person name="Ogawa J."/>
        </authorList>
    </citation>
    <scope>NUCLEOTIDE SEQUENCE [LARGE SCALE GENOMIC DNA]</scope>
    <source>
        <strain evidence="1 2">C31-06</strain>
    </source>
</reference>
<protein>
    <submittedName>
        <fullName evidence="1">Uncharacterized protein</fullName>
    </submittedName>
</protein>
<proteinExistence type="predicted"/>
<organism evidence="1 2">
    <name type="scientific">Rhodococcus wratislaviensis</name>
    <name type="common">Tsukamurella wratislaviensis</name>
    <dbReference type="NCBI Taxonomy" id="44752"/>
    <lineage>
        <taxon>Bacteria</taxon>
        <taxon>Bacillati</taxon>
        <taxon>Actinomycetota</taxon>
        <taxon>Actinomycetes</taxon>
        <taxon>Mycobacteriales</taxon>
        <taxon>Nocardiaceae</taxon>
        <taxon>Rhodococcus</taxon>
    </lineage>
</organism>
<keyword evidence="2" id="KW-1185">Reference proteome</keyword>